<dbReference type="EMBL" id="VXIV02000103">
    <property type="protein sequence ID" value="KAF6040781.1"/>
    <property type="molecule type" value="Genomic_DNA"/>
</dbReference>
<evidence type="ECO:0000256" key="2">
    <source>
        <dbReference type="ARBA" id="ARBA00023054"/>
    </source>
</evidence>
<sequence>MDLSLSTPTSSTSHSNFEEQNVSHMKTNQEKIADGVMMLVKPSIEHLDDRVHKVRISQAELSASIDTVGNELKEIADNMPNPQRLDPHIKRLGNARRKVNIVNSILHNCQERLRKLHTQIGKETHRREQQLGRSAQLSSTSRQSYPAGRVKEEAGQQQQLLQGNTPDLPDVSILSDTQHVAECSEEATNRENLANELPPTQPALDVSSPTQPAPDVSPPTQPAPDVSSPTQPAPDVSSPTQPAPDVSPPTQPAPDVSPPTQPATDLSPSTQPAPDVSSPTQPAPDVSSPTQPAPDVSSSTDNTHSTETNTT</sequence>
<evidence type="ECO:0000256" key="1">
    <source>
        <dbReference type="ARBA" id="ARBA00006111"/>
    </source>
</evidence>
<dbReference type="GO" id="GO:0032418">
    <property type="term" value="P:lysosome localization"/>
    <property type="evidence" value="ECO:0007669"/>
    <property type="project" value="TreeGrafter"/>
</dbReference>
<feature type="compositionally biased region" description="Pro residues" evidence="4">
    <location>
        <begin position="211"/>
        <end position="222"/>
    </location>
</feature>
<dbReference type="GO" id="GO:0007040">
    <property type="term" value="P:lysosome organization"/>
    <property type="evidence" value="ECO:0007669"/>
    <property type="project" value="TreeGrafter"/>
</dbReference>
<comment type="similarity">
    <text evidence="1">Belongs to the SNAPIN family.</text>
</comment>
<dbReference type="GO" id="GO:0008021">
    <property type="term" value="C:synaptic vesicle"/>
    <property type="evidence" value="ECO:0007669"/>
    <property type="project" value="TreeGrafter"/>
</dbReference>
<name>A0A7J7KRF6_BUGNE</name>
<evidence type="ECO:0000256" key="3">
    <source>
        <dbReference type="ARBA" id="ARBA00033330"/>
    </source>
</evidence>
<feature type="region of interest" description="Disordered" evidence="4">
    <location>
        <begin position="1"/>
        <end position="23"/>
    </location>
</feature>
<dbReference type="OrthoDB" id="5399166at2759"/>
<dbReference type="Proteomes" id="UP000593567">
    <property type="component" value="Unassembled WGS sequence"/>
</dbReference>
<feature type="compositionally biased region" description="Low complexity" evidence="4">
    <location>
        <begin position="1"/>
        <end position="15"/>
    </location>
</feature>
<dbReference type="PANTHER" id="PTHR31305:SF2">
    <property type="entry name" value="SNARE-ASSOCIATED PROTEIN SNAPIN"/>
    <property type="match status" value="1"/>
</dbReference>
<feature type="compositionally biased region" description="Pro residues" evidence="4">
    <location>
        <begin position="241"/>
        <end position="261"/>
    </location>
</feature>
<feature type="compositionally biased region" description="Low complexity" evidence="4">
    <location>
        <begin position="297"/>
        <end position="311"/>
    </location>
</feature>
<gene>
    <name evidence="5" type="ORF">EB796_000910</name>
</gene>
<feature type="compositionally biased region" description="Polar residues" evidence="4">
    <location>
        <begin position="262"/>
        <end position="280"/>
    </location>
</feature>
<organism evidence="5 6">
    <name type="scientific">Bugula neritina</name>
    <name type="common">Brown bryozoan</name>
    <name type="synonym">Sertularia neritina</name>
    <dbReference type="NCBI Taxonomy" id="10212"/>
    <lineage>
        <taxon>Eukaryota</taxon>
        <taxon>Metazoa</taxon>
        <taxon>Spiralia</taxon>
        <taxon>Lophotrochozoa</taxon>
        <taxon>Bryozoa</taxon>
        <taxon>Gymnolaemata</taxon>
        <taxon>Cheilostomatida</taxon>
        <taxon>Flustrina</taxon>
        <taxon>Buguloidea</taxon>
        <taxon>Bugulidae</taxon>
        <taxon>Bugula</taxon>
    </lineage>
</organism>
<evidence type="ECO:0000313" key="6">
    <source>
        <dbReference type="Proteomes" id="UP000593567"/>
    </source>
</evidence>
<dbReference type="AlphaFoldDB" id="A0A7J7KRF6"/>
<dbReference type="GO" id="GO:0006886">
    <property type="term" value="P:intracellular protein transport"/>
    <property type="evidence" value="ECO:0007669"/>
    <property type="project" value="InterPro"/>
</dbReference>
<dbReference type="GO" id="GO:0016079">
    <property type="term" value="P:synaptic vesicle exocytosis"/>
    <property type="evidence" value="ECO:0007669"/>
    <property type="project" value="TreeGrafter"/>
</dbReference>
<dbReference type="InterPro" id="IPR017246">
    <property type="entry name" value="Snapin"/>
</dbReference>
<evidence type="ECO:0000313" key="5">
    <source>
        <dbReference type="EMBL" id="KAF6040781.1"/>
    </source>
</evidence>
<dbReference type="GO" id="GO:2000300">
    <property type="term" value="P:regulation of synaptic vesicle exocytosis"/>
    <property type="evidence" value="ECO:0007669"/>
    <property type="project" value="TreeGrafter"/>
</dbReference>
<accession>A0A7J7KRF6</accession>
<protein>
    <recommendedName>
        <fullName evidence="3">Biogenesis of lysosome-related organelles complex 1 subunit 7</fullName>
    </recommendedName>
</protein>
<feature type="compositionally biased region" description="Basic and acidic residues" evidence="4">
    <location>
        <begin position="120"/>
        <end position="130"/>
    </location>
</feature>
<dbReference type="GO" id="GO:0031083">
    <property type="term" value="C:BLOC-1 complex"/>
    <property type="evidence" value="ECO:0007669"/>
    <property type="project" value="InterPro"/>
</dbReference>
<dbReference type="Pfam" id="PF14712">
    <property type="entry name" value="Snapin_Pallidin"/>
    <property type="match status" value="1"/>
</dbReference>
<keyword evidence="6" id="KW-1185">Reference proteome</keyword>
<comment type="caution">
    <text evidence="5">The sequence shown here is derived from an EMBL/GenBank/DDBJ whole genome shotgun (WGS) entry which is preliminary data.</text>
</comment>
<dbReference type="PANTHER" id="PTHR31305">
    <property type="entry name" value="SNARE-ASSOCIATED PROTEIN SNAPIN"/>
    <property type="match status" value="1"/>
</dbReference>
<feature type="compositionally biased region" description="Polar residues" evidence="4">
    <location>
        <begin position="131"/>
        <end position="144"/>
    </location>
</feature>
<dbReference type="GO" id="GO:0008333">
    <property type="term" value="P:endosome to lysosome transport"/>
    <property type="evidence" value="ECO:0007669"/>
    <property type="project" value="TreeGrafter"/>
</dbReference>
<proteinExistence type="inferred from homology"/>
<evidence type="ECO:0000256" key="4">
    <source>
        <dbReference type="SAM" id="MobiDB-lite"/>
    </source>
</evidence>
<feature type="region of interest" description="Disordered" evidence="4">
    <location>
        <begin position="120"/>
        <end position="172"/>
    </location>
</feature>
<dbReference type="GO" id="GO:0099078">
    <property type="term" value="C:BORC complex"/>
    <property type="evidence" value="ECO:0007669"/>
    <property type="project" value="TreeGrafter"/>
</dbReference>
<keyword evidence="2" id="KW-0175">Coiled coil</keyword>
<reference evidence="5" key="1">
    <citation type="submission" date="2020-06" db="EMBL/GenBank/DDBJ databases">
        <title>Draft genome of Bugula neritina, a colonial animal packing powerful symbionts and potential medicines.</title>
        <authorList>
            <person name="Rayko M."/>
        </authorList>
    </citation>
    <scope>NUCLEOTIDE SEQUENCE [LARGE SCALE GENOMIC DNA]</scope>
    <source>
        <strain evidence="5">Kwan_BN1</strain>
    </source>
</reference>
<dbReference type="InterPro" id="IPR028119">
    <property type="entry name" value="Snapin/Pallidin/Snn1"/>
</dbReference>
<feature type="region of interest" description="Disordered" evidence="4">
    <location>
        <begin position="195"/>
        <end position="311"/>
    </location>
</feature>
<dbReference type="GO" id="GO:0000149">
    <property type="term" value="F:SNARE binding"/>
    <property type="evidence" value="ECO:0007669"/>
    <property type="project" value="TreeGrafter"/>
</dbReference>